<feature type="compositionally biased region" description="Basic and acidic residues" evidence="1">
    <location>
        <begin position="10"/>
        <end position="21"/>
    </location>
</feature>
<dbReference type="GO" id="GO:0071044">
    <property type="term" value="P:histone mRNA catabolic process"/>
    <property type="evidence" value="ECO:0007669"/>
    <property type="project" value="TreeGrafter"/>
</dbReference>
<dbReference type="GO" id="GO:0071036">
    <property type="term" value="P:nuclear polyadenylation-dependent snoRNA catabolic process"/>
    <property type="evidence" value="ECO:0007669"/>
    <property type="project" value="TreeGrafter"/>
</dbReference>
<dbReference type="Pfam" id="PF01612">
    <property type="entry name" value="DNA_pol_A_exo1"/>
    <property type="match status" value="1"/>
</dbReference>
<proteinExistence type="predicted"/>
<dbReference type="Gene3D" id="3.30.420.10">
    <property type="entry name" value="Ribonuclease H-like superfamily/Ribonuclease H"/>
    <property type="match status" value="1"/>
</dbReference>
<evidence type="ECO:0000313" key="4">
    <source>
        <dbReference type="Proteomes" id="UP000784294"/>
    </source>
</evidence>
<dbReference type="GO" id="GO:0071051">
    <property type="term" value="P:poly(A)-dependent snoRNA 3'-end processing"/>
    <property type="evidence" value="ECO:0007669"/>
    <property type="project" value="TreeGrafter"/>
</dbReference>
<comment type="caution">
    <text evidence="3">The sequence shown here is derived from an EMBL/GenBank/DDBJ whole genome shotgun (WGS) entry which is preliminary data.</text>
</comment>
<dbReference type="GO" id="GO:0071040">
    <property type="term" value="P:nuclear polyadenylation-dependent antisense transcript catabolic process"/>
    <property type="evidence" value="ECO:0007669"/>
    <property type="project" value="TreeGrafter"/>
</dbReference>
<dbReference type="GO" id="GO:0071035">
    <property type="term" value="P:nuclear polyadenylation-dependent rRNA catabolic process"/>
    <property type="evidence" value="ECO:0007669"/>
    <property type="project" value="TreeGrafter"/>
</dbReference>
<dbReference type="AlphaFoldDB" id="A0A3S4ZXW3"/>
<dbReference type="GO" id="GO:0000175">
    <property type="term" value="F:3'-5'-RNA exonuclease activity"/>
    <property type="evidence" value="ECO:0007669"/>
    <property type="project" value="InterPro"/>
</dbReference>
<dbReference type="OrthoDB" id="2250022at2759"/>
<evidence type="ECO:0000259" key="2">
    <source>
        <dbReference type="Pfam" id="PF01612"/>
    </source>
</evidence>
<dbReference type="InterPro" id="IPR045092">
    <property type="entry name" value="Rrp6-like"/>
</dbReference>
<dbReference type="PANTHER" id="PTHR12124">
    <property type="entry name" value="POLYMYOSITIS/SCLERODERMA AUTOANTIGEN-RELATED"/>
    <property type="match status" value="1"/>
</dbReference>
<dbReference type="GO" id="GO:0003727">
    <property type="term" value="F:single-stranded RNA binding"/>
    <property type="evidence" value="ECO:0007669"/>
    <property type="project" value="TreeGrafter"/>
</dbReference>
<dbReference type="EMBL" id="CAAALY010057134">
    <property type="protein sequence ID" value="VEL22558.1"/>
    <property type="molecule type" value="Genomic_DNA"/>
</dbReference>
<name>A0A3S4ZXW3_9PLAT</name>
<evidence type="ECO:0000256" key="1">
    <source>
        <dbReference type="SAM" id="MobiDB-lite"/>
    </source>
</evidence>
<dbReference type="GO" id="GO:0071039">
    <property type="term" value="P:nuclear polyadenylation-dependent CUT catabolic process"/>
    <property type="evidence" value="ECO:0007669"/>
    <property type="project" value="TreeGrafter"/>
</dbReference>
<feature type="domain" description="3'-5' exonuclease" evidence="2">
    <location>
        <begin position="178"/>
        <end position="252"/>
    </location>
</feature>
<sequence length="256" mass="28937">MSSRVISNSMEEKTRAITSTKLDDFTYPKKKSSLSEIGSDLVVATNDGSSRSLAWLKPNSQPSTQGSFIANISRKDKSSPGSVLKLLASKITSRPQTLFSTPPDNSHEPFRPLLKEKPNSLLENDDWRTNIMQSVGIDYPHPYNDELTEFEHVIQLKFKSYEAKSLLPPRLEDTTFKFVDEPNDLTELVSQLSLQPEIAVDLEHHNYRTYFGMTCLIQISTRSADYILDSLALRDHLHILNKPFTNPNIVKVAGLR</sequence>
<dbReference type="InterPro" id="IPR002562">
    <property type="entry name" value="3'-5'_exonuclease_dom"/>
</dbReference>
<dbReference type="GO" id="GO:0071038">
    <property type="term" value="P:TRAMP-dependent tRNA surveillance pathway"/>
    <property type="evidence" value="ECO:0007669"/>
    <property type="project" value="TreeGrafter"/>
</dbReference>
<keyword evidence="4" id="KW-1185">Reference proteome</keyword>
<feature type="region of interest" description="Disordered" evidence="1">
    <location>
        <begin position="1"/>
        <end position="21"/>
    </location>
</feature>
<evidence type="ECO:0000313" key="3">
    <source>
        <dbReference type="EMBL" id="VEL22558.1"/>
    </source>
</evidence>
<gene>
    <name evidence="3" type="ORF">PXEA_LOCUS15998</name>
</gene>
<dbReference type="GO" id="GO:0071037">
    <property type="term" value="P:nuclear polyadenylation-dependent snRNA catabolic process"/>
    <property type="evidence" value="ECO:0007669"/>
    <property type="project" value="TreeGrafter"/>
</dbReference>
<reference evidence="3" key="1">
    <citation type="submission" date="2018-11" db="EMBL/GenBank/DDBJ databases">
        <authorList>
            <consortium name="Pathogen Informatics"/>
        </authorList>
    </citation>
    <scope>NUCLEOTIDE SEQUENCE</scope>
</reference>
<dbReference type="SUPFAM" id="SSF53098">
    <property type="entry name" value="Ribonuclease H-like"/>
    <property type="match status" value="1"/>
</dbReference>
<organism evidence="3 4">
    <name type="scientific">Protopolystoma xenopodis</name>
    <dbReference type="NCBI Taxonomy" id="117903"/>
    <lineage>
        <taxon>Eukaryota</taxon>
        <taxon>Metazoa</taxon>
        <taxon>Spiralia</taxon>
        <taxon>Lophotrochozoa</taxon>
        <taxon>Platyhelminthes</taxon>
        <taxon>Monogenea</taxon>
        <taxon>Polyopisthocotylea</taxon>
        <taxon>Polystomatidea</taxon>
        <taxon>Polystomatidae</taxon>
        <taxon>Protopolystoma</taxon>
    </lineage>
</organism>
<dbReference type="GO" id="GO:0000467">
    <property type="term" value="P:exonucleolytic trimming to generate mature 3'-end of 5.8S rRNA from tricistronic rRNA transcript (SSU-rRNA, 5.8S rRNA, LSU-rRNA)"/>
    <property type="evidence" value="ECO:0007669"/>
    <property type="project" value="InterPro"/>
</dbReference>
<protein>
    <recommendedName>
        <fullName evidence="2">3'-5' exonuclease domain-containing protein</fullName>
    </recommendedName>
</protein>
<dbReference type="Proteomes" id="UP000784294">
    <property type="component" value="Unassembled WGS sequence"/>
</dbReference>
<dbReference type="GO" id="GO:0000176">
    <property type="term" value="C:nuclear exosome (RNase complex)"/>
    <property type="evidence" value="ECO:0007669"/>
    <property type="project" value="TreeGrafter"/>
</dbReference>
<dbReference type="PANTHER" id="PTHR12124:SF47">
    <property type="entry name" value="EXOSOME COMPONENT 10"/>
    <property type="match status" value="1"/>
</dbReference>
<dbReference type="InterPro" id="IPR036397">
    <property type="entry name" value="RNaseH_sf"/>
</dbReference>
<dbReference type="GO" id="GO:0005730">
    <property type="term" value="C:nucleolus"/>
    <property type="evidence" value="ECO:0007669"/>
    <property type="project" value="TreeGrafter"/>
</dbReference>
<dbReference type="InterPro" id="IPR012337">
    <property type="entry name" value="RNaseH-like_sf"/>
</dbReference>
<accession>A0A3S4ZXW3</accession>